<dbReference type="PANTHER" id="PTHR10829:SF29">
    <property type="entry name" value="COACTOSIN-LIKE PROTEIN"/>
    <property type="match status" value="1"/>
</dbReference>
<gene>
    <name evidence="10" type="ORF">TASK_LOCUS6952</name>
</gene>
<evidence type="ECO:0000256" key="6">
    <source>
        <dbReference type="ARBA" id="ARBA00058385"/>
    </source>
</evidence>
<dbReference type="GO" id="GO:0030427">
    <property type="term" value="C:site of polarized growth"/>
    <property type="evidence" value="ECO:0007669"/>
    <property type="project" value="TreeGrafter"/>
</dbReference>
<comment type="function">
    <text evidence="6">Binds to F-actin in a calcium-independent manner. Has no direct effect on actin depolymerization. Acts as a chaperone for ALOX5 (5LO), influencing both its stability and activity in leukotrienes synthesis.</text>
</comment>
<evidence type="ECO:0000256" key="5">
    <source>
        <dbReference type="ARBA" id="ARBA00038052"/>
    </source>
</evidence>
<dbReference type="Pfam" id="PF00241">
    <property type="entry name" value="Cofilin_ADF"/>
    <property type="match status" value="1"/>
</dbReference>
<proteinExistence type="inferred from homology"/>
<dbReference type="Gene3D" id="3.40.20.10">
    <property type="entry name" value="Severin"/>
    <property type="match status" value="1"/>
</dbReference>
<dbReference type="InterPro" id="IPR029006">
    <property type="entry name" value="ADF-H/Gelsolin-like_dom_sf"/>
</dbReference>
<dbReference type="Proteomes" id="UP000282613">
    <property type="component" value="Unassembled WGS sequence"/>
</dbReference>
<dbReference type="SUPFAM" id="SSF55753">
    <property type="entry name" value="Actin depolymerizing proteins"/>
    <property type="match status" value="1"/>
</dbReference>
<dbReference type="STRING" id="60517.A0A0R3W953"/>
<keyword evidence="11" id="KW-1185">Reference proteome</keyword>
<protein>
    <recommendedName>
        <fullName evidence="8">Coactosin-like protein</fullName>
    </recommendedName>
</protein>
<keyword evidence="4" id="KW-0206">Cytoskeleton</keyword>
<dbReference type="EMBL" id="UYRS01018555">
    <property type="protein sequence ID" value="VDK37611.1"/>
    <property type="molecule type" value="Genomic_DNA"/>
</dbReference>
<reference evidence="12" key="1">
    <citation type="submission" date="2017-02" db="UniProtKB">
        <authorList>
            <consortium name="WormBaseParasite"/>
        </authorList>
    </citation>
    <scope>IDENTIFICATION</scope>
</reference>
<evidence type="ECO:0000256" key="2">
    <source>
        <dbReference type="ARBA" id="ARBA00022490"/>
    </source>
</evidence>
<evidence type="ECO:0000256" key="3">
    <source>
        <dbReference type="ARBA" id="ARBA00023203"/>
    </source>
</evidence>
<dbReference type="SMART" id="SM00102">
    <property type="entry name" value="ADF"/>
    <property type="match status" value="1"/>
</dbReference>
<dbReference type="AlphaFoldDB" id="A0A0R3W953"/>
<keyword evidence="3" id="KW-0009">Actin-binding</keyword>
<dbReference type="PROSITE" id="PS51263">
    <property type="entry name" value="ADF_H"/>
    <property type="match status" value="1"/>
</dbReference>
<dbReference type="GO" id="GO:0030833">
    <property type="term" value="P:regulation of actin filament polymerization"/>
    <property type="evidence" value="ECO:0007669"/>
    <property type="project" value="TreeGrafter"/>
</dbReference>
<dbReference type="CDD" id="cd11282">
    <property type="entry name" value="ADF_coactosin_like"/>
    <property type="match status" value="1"/>
</dbReference>
<evidence type="ECO:0000313" key="12">
    <source>
        <dbReference type="WBParaSite" id="TASK_0000695101-mRNA-1"/>
    </source>
</evidence>
<dbReference type="WBParaSite" id="TASK_0000695101-mRNA-1">
    <property type="protein sequence ID" value="TASK_0000695101-mRNA-1"/>
    <property type="gene ID" value="TASK_0000695101"/>
</dbReference>
<evidence type="ECO:0000256" key="1">
    <source>
        <dbReference type="ARBA" id="ARBA00004245"/>
    </source>
</evidence>
<evidence type="ECO:0000256" key="8">
    <source>
        <dbReference type="ARBA" id="ARBA00068121"/>
    </source>
</evidence>
<dbReference type="GO" id="GO:0005884">
    <property type="term" value="C:actin filament"/>
    <property type="evidence" value="ECO:0007669"/>
    <property type="project" value="TreeGrafter"/>
</dbReference>
<evidence type="ECO:0000313" key="11">
    <source>
        <dbReference type="Proteomes" id="UP000282613"/>
    </source>
</evidence>
<name>A0A0R3W953_TAEAS</name>
<evidence type="ECO:0000259" key="9">
    <source>
        <dbReference type="PROSITE" id="PS51263"/>
    </source>
</evidence>
<dbReference type="GO" id="GO:0051015">
    <property type="term" value="F:actin filament binding"/>
    <property type="evidence" value="ECO:0007669"/>
    <property type="project" value="TreeGrafter"/>
</dbReference>
<dbReference type="FunFam" id="3.40.20.10:FF:000018">
    <property type="entry name" value="Coactosin-like 1"/>
    <property type="match status" value="1"/>
</dbReference>
<comment type="similarity">
    <text evidence="5">Belongs to the actin-binding proteins ADF family. Coactosin subfamily.</text>
</comment>
<dbReference type="OrthoDB" id="20822at2759"/>
<evidence type="ECO:0000313" key="10">
    <source>
        <dbReference type="EMBL" id="VDK37611.1"/>
    </source>
</evidence>
<dbReference type="InterPro" id="IPR002108">
    <property type="entry name" value="ADF-H"/>
</dbReference>
<sequence length="171" mass="18871">MVGVQDAKGDLGTLPALMETVTIRGIFFHRIMVATINKETIRAAYAEVRNDNEETTWLCVGDQDGELTVIAKGTSFDEIHALLDSATRAFFFVRLIVGDEMSKRAKFGLITWIGNDCRPIQKGLVASEKSRIKECIQNFAVDLTYSEASECTQEAVEEAMRRAGGANYGRG</sequence>
<organism evidence="12">
    <name type="scientific">Taenia asiatica</name>
    <name type="common">Asian tapeworm</name>
    <dbReference type="NCBI Taxonomy" id="60517"/>
    <lineage>
        <taxon>Eukaryota</taxon>
        <taxon>Metazoa</taxon>
        <taxon>Spiralia</taxon>
        <taxon>Lophotrochozoa</taxon>
        <taxon>Platyhelminthes</taxon>
        <taxon>Cestoda</taxon>
        <taxon>Eucestoda</taxon>
        <taxon>Cyclophyllidea</taxon>
        <taxon>Taeniidae</taxon>
        <taxon>Taenia</taxon>
    </lineage>
</organism>
<dbReference type="GO" id="GO:0030864">
    <property type="term" value="C:cortical actin cytoskeleton"/>
    <property type="evidence" value="ECO:0007669"/>
    <property type="project" value="TreeGrafter"/>
</dbReference>
<comment type="subunit">
    <text evidence="7">Interacts with 5-lipoxygenase (ALOX5/5LO) in a calcium-independent manner. Binds to F-actin with a stoichiometry of 1:2.</text>
</comment>
<reference evidence="10 11" key="2">
    <citation type="submission" date="2018-11" db="EMBL/GenBank/DDBJ databases">
        <authorList>
            <consortium name="Pathogen Informatics"/>
        </authorList>
    </citation>
    <scope>NUCLEOTIDE SEQUENCE [LARGE SCALE GENOMIC DNA]</scope>
</reference>
<feature type="domain" description="ADF-H" evidence="9">
    <location>
        <begin position="33"/>
        <end position="161"/>
    </location>
</feature>
<keyword evidence="2" id="KW-0963">Cytoplasm</keyword>
<dbReference type="PANTHER" id="PTHR10829">
    <property type="entry name" value="CORTACTIN AND DREBRIN"/>
    <property type="match status" value="1"/>
</dbReference>
<comment type="subcellular location">
    <subcellularLocation>
        <location evidence="1">Cytoplasm</location>
        <location evidence="1">Cytoskeleton</location>
    </subcellularLocation>
</comment>
<evidence type="ECO:0000256" key="4">
    <source>
        <dbReference type="ARBA" id="ARBA00023212"/>
    </source>
</evidence>
<evidence type="ECO:0000256" key="7">
    <source>
        <dbReference type="ARBA" id="ARBA00062335"/>
    </source>
</evidence>
<accession>A0A0R3W953</accession>